<protein>
    <submittedName>
        <fullName evidence="1">Uncharacterized protein</fullName>
    </submittedName>
</protein>
<keyword evidence="2" id="KW-1185">Reference proteome</keyword>
<evidence type="ECO:0000313" key="1">
    <source>
        <dbReference type="EMBL" id="KAF2464179.1"/>
    </source>
</evidence>
<organism evidence="1 2">
    <name type="scientific">Lindgomyces ingoldianus</name>
    <dbReference type="NCBI Taxonomy" id="673940"/>
    <lineage>
        <taxon>Eukaryota</taxon>
        <taxon>Fungi</taxon>
        <taxon>Dikarya</taxon>
        <taxon>Ascomycota</taxon>
        <taxon>Pezizomycotina</taxon>
        <taxon>Dothideomycetes</taxon>
        <taxon>Pleosporomycetidae</taxon>
        <taxon>Pleosporales</taxon>
        <taxon>Lindgomycetaceae</taxon>
        <taxon>Lindgomyces</taxon>
    </lineage>
</organism>
<dbReference type="Proteomes" id="UP000799755">
    <property type="component" value="Unassembled WGS sequence"/>
</dbReference>
<reference evidence="1" key="1">
    <citation type="journal article" date="2020" name="Stud. Mycol.">
        <title>101 Dothideomycetes genomes: a test case for predicting lifestyles and emergence of pathogens.</title>
        <authorList>
            <person name="Haridas S."/>
            <person name="Albert R."/>
            <person name="Binder M."/>
            <person name="Bloem J."/>
            <person name="Labutti K."/>
            <person name="Salamov A."/>
            <person name="Andreopoulos B."/>
            <person name="Baker S."/>
            <person name="Barry K."/>
            <person name="Bills G."/>
            <person name="Bluhm B."/>
            <person name="Cannon C."/>
            <person name="Castanera R."/>
            <person name="Culley D."/>
            <person name="Daum C."/>
            <person name="Ezra D."/>
            <person name="Gonzalez J."/>
            <person name="Henrissat B."/>
            <person name="Kuo A."/>
            <person name="Liang C."/>
            <person name="Lipzen A."/>
            <person name="Lutzoni F."/>
            <person name="Magnuson J."/>
            <person name="Mondo S."/>
            <person name="Nolan M."/>
            <person name="Ohm R."/>
            <person name="Pangilinan J."/>
            <person name="Park H.-J."/>
            <person name="Ramirez L."/>
            <person name="Alfaro M."/>
            <person name="Sun H."/>
            <person name="Tritt A."/>
            <person name="Yoshinaga Y."/>
            <person name="Zwiers L.-H."/>
            <person name="Turgeon B."/>
            <person name="Goodwin S."/>
            <person name="Spatafora J."/>
            <person name="Crous P."/>
            <person name="Grigoriev I."/>
        </authorList>
    </citation>
    <scope>NUCLEOTIDE SEQUENCE</scope>
    <source>
        <strain evidence="1">ATCC 200398</strain>
    </source>
</reference>
<evidence type="ECO:0000313" key="2">
    <source>
        <dbReference type="Proteomes" id="UP000799755"/>
    </source>
</evidence>
<proteinExistence type="predicted"/>
<name>A0ACB6QB34_9PLEO</name>
<dbReference type="EMBL" id="MU003539">
    <property type="protein sequence ID" value="KAF2464179.1"/>
    <property type="molecule type" value="Genomic_DNA"/>
</dbReference>
<comment type="caution">
    <text evidence="1">The sequence shown here is derived from an EMBL/GenBank/DDBJ whole genome shotgun (WGS) entry which is preliminary data.</text>
</comment>
<accession>A0ACB6QB34</accession>
<gene>
    <name evidence="1" type="ORF">BDR25DRAFT_98841</name>
</gene>
<sequence>MRHVLHYQYLQARLQPHHQPPTCNAHSNHPPLHHYTIPYTRTTRRQIRVTRNRRRCAKCCITRSCRTPARLHWSIARPCCQIPNLKLAACVSLGLISHKLAKLV</sequence>